<gene>
    <name evidence="2" type="ORF">HUJ06_016662</name>
</gene>
<keyword evidence="1" id="KW-1133">Transmembrane helix</keyword>
<dbReference type="Proteomes" id="UP000607653">
    <property type="component" value="Unassembled WGS sequence"/>
</dbReference>
<dbReference type="EMBL" id="DUZY01000008">
    <property type="protein sequence ID" value="DAD46725.1"/>
    <property type="molecule type" value="Genomic_DNA"/>
</dbReference>
<keyword evidence="3" id="KW-1185">Reference proteome</keyword>
<proteinExistence type="predicted"/>
<keyword evidence="1" id="KW-0812">Transmembrane</keyword>
<organism evidence="2 3">
    <name type="scientific">Nelumbo nucifera</name>
    <name type="common">Sacred lotus</name>
    <dbReference type="NCBI Taxonomy" id="4432"/>
    <lineage>
        <taxon>Eukaryota</taxon>
        <taxon>Viridiplantae</taxon>
        <taxon>Streptophyta</taxon>
        <taxon>Embryophyta</taxon>
        <taxon>Tracheophyta</taxon>
        <taxon>Spermatophyta</taxon>
        <taxon>Magnoliopsida</taxon>
        <taxon>Proteales</taxon>
        <taxon>Nelumbonaceae</taxon>
        <taxon>Nelumbo</taxon>
    </lineage>
</organism>
<evidence type="ECO:0000313" key="3">
    <source>
        <dbReference type="Proteomes" id="UP000607653"/>
    </source>
</evidence>
<evidence type="ECO:0000256" key="1">
    <source>
        <dbReference type="SAM" id="Phobius"/>
    </source>
</evidence>
<dbReference type="AlphaFoldDB" id="A0A822ZTN9"/>
<sequence length="70" mass="7946">MSGMNMEVGKNDLVAWFSLPTFLLMFLSLYLYVVCVACNLIGDSYEGTHLLQFIPSNVSKLYICVYIRSL</sequence>
<name>A0A822ZTN9_NELNU</name>
<keyword evidence="1" id="KW-0472">Membrane</keyword>
<reference evidence="2 3" key="1">
    <citation type="journal article" date="2020" name="Mol. Biol. Evol.">
        <title>Distinct Expression and Methylation Patterns for Genes with Different Fates following a Single Whole-Genome Duplication in Flowering Plants.</title>
        <authorList>
            <person name="Shi T."/>
            <person name="Rahmani R.S."/>
            <person name="Gugger P.F."/>
            <person name="Wang M."/>
            <person name="Li H."/>
            <person name="Zhang Y."/>
            <person name="Li Z."/>
            <person name="Wang Q."/>
            <person name="Van de Peer Y."/>
            <person name="Marchal K."/>
            <person name="Chen J."/>
        </authorList>
    </citation>
    <scope>NUCLEOTIDE SEQUENCE [LARGE SCALE GENOMIC DNA]</scope>
    <source>
        <tissue evidence="2">Leaf</tissue>
    </source>
</reference>
<accession>A0A822ZTN9</accession>
<protein>
    <submittedName>
        <fullName evidence="2">Uncharacterized protein</fullName>
    </submittedName>
</protein>
<evidence type="ECO:0000313" key="2">
    <source>
        <dbReference type="EMBL" id="DAD46725.1"/>
    </source>
</evidence>
<comment type="caution">
    <text evidence="2">The sequence shown here is derived from an EMBL/GenBank/DDBJ whole genome shotgun (WGS) entry which is preliminary data.</text>
</comment>
<feature type="transmembrane region" description="Helical" evidence="1">
    <location>
        <begin position="20"/>
        <end position="42"/>
    </location>
</feature>